<evidence type="ECO:0000313" key="5">
    <source>
        <dbReference type="EMBL" id="KAH0879948.1"/>
    </source>
</evidence>
<protein>
    <recommendedName>
        <fullName evidence="7">Replication protein A OB domain-containing protein</fullName>
    </recommendedName>
</protein>
<evidence type="ECO:0008006" key="7">
    <source>
        <dbReference type="Google" id="ProtNLM"/>
    </source>
</evidence>
<organism evidence="5 6">
    <name type="scientific">Brassica napus</name>
    <name type="common">Rape</name>
    <dbReference type="NCBI Taxonomy" id="3708"/>
    <lineage>
        <taxon>Eukaryota</taxon>
        <taxon>Viridiplantae</taxon>
        <taxon>Streptophyta</taxon>
        <taxon>Embryophyta</taxon>
        <taxon>Tracheophyta</taxon>
        <taxon>Spermatophyta</taxon>
        <taxon>Magnoliopsida</taxon>
        <taxon>eudicotyledons</taxon>
        <taxon>Gunneridae</taxon>
        <taxon>Pentapetalae</taxon>
        <taxon>rosids</taxon>
        <taxon>malvids</taxon>
        <taxon>Brassicales</taxon>
        <taxon>Brassicaceae</taxon>
        <taxon>Brassiceae</taxon>
        <taxon>Brassica</taxon>
    </lineage>
</organism>
<evidence type="ECO:0000256" key="1">
    <source>
        <dbReference type="ARBA" id="ARBA00023125"/>
    </source>
</evidence>
<dbReference type="InterPro" id="IPR012340">
    <property type="entry name" value="NA-bd_OB-fold"/>
</dbReference>
<dbReference type="InterPro" id="IPR003871">
    <property type="entry name" value="RFA1B/D_OB_1st"/>
</dbReference>
<feature type="compositionally biased region" description="Basic and acidic residues" evidence="2">
    <location>
        <begin position="542"/>
        <end position="551"/>
    </location>
</feature>
<dbReference type="Gene3D" id="2.40.50.140">
    <property type="entry name" value="Nucleic acid-binding proteins"/>
    <property type="match status" value="2"/>
</dbReference>
<dbReference type="Proteomes" id="UP000824890">
    <property type="component" value="Unassembled WGS sequence"/>
</dbReference>
<feature type="region of interest" description="Disordered" evidence="2">
    <location>
        <begin position="536"/>
        <end position="573"/>
    </location>
</feature>
<dbReference type="InterPro" id="IPR031657">
    <property type="entry name" value="REPA_OB_2"/>
</dbReference>
<dbReference type="Pfam" id="PF02721">
    <property type="entry name" value="DUF223"/>
    <property type="match status" value="1"/>
</dbReference>
<dbReference type="EMBL" id="JAGKQM010000015">
    <property type="protein sequence ID" value="KAH0879948.1"/>
    <property type="molecule type" value="Genomic_DNA"/>
</dbReference>
<accession>A0ABQ7ZIC7</accession>
<proteinExistence type="predicted"/>
<dbReference type="PANTHER" id="PTHR47165:SF4">
    <property type="entry name" value="OS03G0429900 PROTEIN"/>
    <property type="match status" value="1"/>
</dbReference>
<feature type="non-terminal residue" evidence="5">
    <location>
        <position position="658"/>
    </location>
</feature>
<evidence type="ECO:0000259" key="4">
    <source>
        <dbReference type="Pfam" id="PF16900"/>
    </source>
</evidence>
<evidence type="ECO:0000313" key="6">
    <source>
        <dbReference type="Proteomes" id="UP000824890"/>
    </source>
</evidence>
<feature type="domain" description="Replication protein A 70 kDa DNA-binding subunit B/D first OB fold" evidence="3">
    <location>
        <begin position="4"/>
        <end position="62"/>
    </location>
</feature>
<feature type="domain" description="Replication protein A OB" evidence="4">
    <location>
        <begin position="75"/>
        <end position="164"/>
    </location>
</feature>
<comment type="caution">
    <text evidence="5">The sequence shown here is derived from an EMBL/GenBank/DDBJ whole genome shotgun (WGS) entry which is preliminary data.</text>
</comment>
<dbReference type="CDD" id="cd04481">
    <property type="entry name" value="RPA1_DBD_B_like"/>
    <property type="match status" value="1"/>
</dbReference>
<sequence>MICGQKIHASCKRTLMYRVQRDIQLGEWRELENCKISAAGGQYRPSKFQYKLTIIGDTKIKPTDYRDENQFLSLANVMGQVVDLGEVAICQLKTGENRKRVNFRLRDTSGNELVCCLWGPYAEQIESHVEESKDEPIVCLIRFAKISNFRGEVQITNAFDSSVLMLNPIMEEAIDFRQKMSQTDLPLALLGSSDENKVIKQVVDDWNEVDIKCISEIYLAVEPVFYCDVCRANTTDVSPKYKLHLFVKDDTGSCQLMLLDTVAKTIIGEKAETLWDGSYAEIEDPNILPIPIKNCVSEVWSGDHIHRIESLSEPVSLIETNSTTLSTGEVRLIDYNKESSSDVSTPFSKRKEGDAELSDMNSTSKKLRAQSIKISKEISYKENDNTGLKQQSLSRNQTIDQRNIQPSVAICSVFKRIFDDLDLRPISKYNYVREGQNISTPKTPTCKRRCVWIWCQTRIKIRLCKEALKIKAQQKIKHYTSVYSEGRKYQFSGTLLISVKHISVKLIMLKKVCVQGHRKLQVINVDMIAGVSLDSNQSTKTTEQRTKDQRSTETNTTHVPNKRKQRQNKISVGYDIPNIDQLHDDHIEDDPEEMNDCDVDIEGIIEEIDADLEFDVSSQETTDSENDDLGLDVSNANITYPFRQEVKRKTKPLRKSSI</sequence>
<keyword evidence="1" id="KW-0238">DNA-binding</keyword>
<dbReference type="PANTHER" id="PTHR47165">
    <property type="entry name" value="OS03G0429900 PROTEIN"/>
    <property type="match status" value="1"/>
</dbReference>
<evidence type="ECO:0000256" key="2">
    <source>
        <dbReference type="SAM" id="MobiDB-lite"/>
    </source>
</evidence>
<reference evidence="5 6" key="1">
    <citation type="submission" date="2021-05" db="EMBL/GenBank/DDBJ databases">
        <title>Genome Assembly of Synthetic Allotetraploid Brassica napus Reveals Homoeologous Exchanges between Subgenomes.</title>
        <authorList>
            <person name="Davis J.T."/>
        </authorList>
    </citation>
    <scope>NUCLEOTIDE SEQUENCE [LARGE SCALE GENOMIC DNA]</scope>
    <source>
        <strain evidence="6">cv. Da-Ae</strain>
        <tissue evidence="5">Seedling</tissue>
    </source>
</reference>
<name>A0ABQ7ZIC7_BRANA</name>
<keyword evidence="6" id="KW-1185">Reference proteome</keyword>
<feature type="region of interest" description="Disordered" evidence="2">
    <location>
        <begin position="339"/>
        <end position="364"/>
    </location>
</feature>
<evidence type="ECO:0000259" key="3">
    <source>
        <dbReference type="Pfam" id="PF02721"/>
    </source>
</evidence>
<dbReference type="Pfam" id="PF16900">
    <property type="entry name" value="REPA_OB_2"/>
    <property type="match status" value="1"/>
</dbReference>
<gene>
    <name evidence="5" type="ORF">HID58_067342</name>
</gene>
<dbReference type="SUPFAM" id="SSF50249">
    <property type="entry name" value="Nucleic acid-binding proteins"/>
    <property type="match status" value="2"/>
</dbReference>